<comment type="caution">
    <text evidence="2">The sequence shown here is derived from an EMBL/GenBank/DDBJ whole genome shotgun (WGS) entry which is preliminary data.</text>
</comment>
<feature type="compositionally biased region" description="Low complexity" evidence="1">
    <location>
        <begin position="60"/>
        <end position="74"/>
    </location>
</feature>
<sequence length="131" mass="13656">MDPYNISLPASLTDSSDDYKKAPEGIFQSTKPTPPPQTTSSIHQSSSPKVAGPPISSPKVGGPSIVPSISSGVIHQTQSPSSRVAYPPIPSNTSLQEKSSSPKVSGPPNRPAIPNPLNLVQIKPLVMYSSS</sequence>
<feature type="region of interest" description="Disordered" evidence="1">
    <location>
        <begin position="1"/>
        <end position="116"/>
    </location>
</feature>
<accession>A0A9Q3CRU9</accession>
<dbReference type="EMBL" id="AVOT02009813">
    <property type="protein sequence ID" value="MBW0488868.1"/>
    <property type="molecule type" value="Genomic_DNA"/>
</dbReference>
<protein>
    <submittedName>
        <fullName evidence="2">Uncharacterized protein</fullName>
    </submittedName>
</protein>
<evidence type="ECO:0000313" key="3">
    <source>
        <dbReference type="Proteomes" id="UP000765509"/>
    </source>
</evidence>
<keyword evidence="3" id="KW-1185">Reference proteome</keyword>
<dbReference type="Proteomes" id="UP000765509">
    <property type="component" value="Unassembled WGS sequence"/>
</dbReference>
<evidence type="ECO:0000313" key="2">
    <source>
        <dbReference type="EMBL" id="MBW0488868.1"/>
    </source>
</evidence>
<dbReference type="AlphaFoldDB" id="A0A9Q3CRU9"/>
<organism evidence="2 3">
    <name type="scientific">Austropuccinia psidii MF-1</name>
    <dbReference type="NCBI Taxonomy" id="1389203"/>
    <lineage>
        <taxon>Eukaryota</taxon>
        <taxon>Fungi</taxon>
        <taxon>Dikarya</taxon>
        <taxon>Basidiomycota</taxon>
        <taxon>Pucciniomycotina</taxon>
        <taxon>Pucciniomycetes</taxon>
        <taxon>Pucciniales</taxon>
        <taxon>Sphaerophragmiaceae</taxon>
        <taxon>Austropuccinia</taxon>
    </lineage>
</organism>
<feature type="compositionally biased region" description="Low complexity" evidence="1">
    <location>
        <begin position="38"/>
        <end position="48"/>
    </location>
</feature>
<evidence type="ECO:0000256" key="1">
    <source>
        <dbReference type="SAM" id="MobiDB-lite"/>
    </source>
</evidence>
<reference evidence="2" key="1">
    <citation type="submission" date="2021-03" db="EMBL/GenBank/DDBJ databases">
        <title>Draft genome sequence of rust myrtle Austropuccinia psidii MF-1, a brazilian biotype.</title>
        <authorList>
            <person name="Quecine M.C."/>
            <person name="Pachon D.M.R."/>
            <person name="Bonatelli M.L."/>
            <person name="Correr F.H."/>
            <person name="Franceschini L.M."/>
            <person name="Leite T.F."/>
            <person name="Margarido G.R.A."/>
            <person name="Almeida C.A."/>
            <person name="Ferrarezi J.A."/>
            <person name="Labate C.A."/>
        </authorList>
    </citation>
    <scope>NUCLEOTIDE SEQUENCE</scope>
    <source>
        <strain evidence="2">MF-1</strain>
    </source>
</reference>
<name>A0A9Q3CRU9_9BASI</name>
<proteinExistence type="predicted"/>
<gene>
    <name evidence="2" type="ORF">O181_028583</name>
</gene>
<feature type="compositionally biased region" description="Polar residues" evidence="1">
    <location>
        <begin position="91"/>
        <end position="103"/>
    </location>
</feature>